<accession>A0A2W5KH99</accession>
<protein>
    <submittedName>
        <fullName evidence="3">Virulence factor family protein</fullName>
    </submittedName>
</protein>
<evidence type="ECO:0000259" key="2">
    <source>
        <dbReference type="Pfam" id="PF06057"/>
    </source>
</evidence>
<dbReference type="PIRSF" id="PIRSF029063">
    <property type="entry name" value="IV_sec_VirJ"/>
    <property type="match status" value="1"/>
</dbReference>
<name>A0A2W5KH99_9GAMM</name>
<dbReference type="InterPro" id="IPR029058">
    <property type="entry name" value="AB_hydrolase_fold"/>
</dbReference>
<keyword evidence="1" id="KW-0472">Membrane</keyword>
<reference evidence="3 4" key="1">
    <citation type="submission" date="2017-08" db="EMBL/GenBank/DDBJ databases">
        <title>Infants hospitalized years apart are colonized by the same room-sourced microbial strains.</title>
        <authorList>
            <person name="Brooks B."/>
            <person name="Olm M.R."/>
            <person name="Firek B.A."/>
            <person name="Baker R."/>
            <person name="Thomas B.C."/>
            <person name="Morowitz M.J."/>
            <person name="Banfield J.F."/>
        </authorList>
    </citation>
    <scope>NUCLEOTIDE SEQUENCE [LARGE SCALE GENOMIC DNA]</scope>
    <source>
        <strain evidence="3">S2_005_003_R2_42</strain>
    </source>
</reference>
<dbReference type="AlphaFoldDB" id="A0A2W5KH99"/>
<dbReference type="SUPFAM" id="SSF53474">
    <property type="entry name" value="alpha/beta-Hydrolases"/>
    <property type="match status" value="2"/>
</dbReference>
<dbReference type="Gene3D" id="3.40.50.1820">
    <property type="entry name" value="alpha/beta hydrolase"/>
    <property type="match status" value="2"/>
</dbReference>
<dbReference type="InterPro" id="IPR011225">
    <property type="entry name" value="IV_sec_VirJ"/>
</dbReference>
<keyword evidence="1" id="KW-1133">Transmembrane helix</keyword>
<sequence>MTRLRPLVFWLSMITLVIGIGVVWLRHTDLPRSTVADTQAPAAAGPVRTGSGFAFGRFGALTVIEPAGVPSDVVLYLSDQGGWNAAMTALAEPLAERGALVVGIDYARFAATVDRDDAPCLYLSSDFEDLGRAVQSHYRLARFTPPLLAGVGAGATMAYAILVQQPPGTFAGALSLGFSPTVALDKSLCGAYALRSHPDSTPHREALEPTAAPAPWIVLQSTAAGDVEAFVAAVPGARYVASSAADPDYRLQPAWRADYLGAFDALAADARRADRSGAPTDLADLPLVEVSASGGTDERMAVILTGDGGWAGLDREVADTLAGRGIPVVGLSTLKYFWSAKTPERTAQDLDRILTHYLQRWGKRSAIVIGYSMGAEVLPFALNRLPDATRARIAYGAALAPGLNATFEFHVSNWMSDSDEGQPVAPEIDKLTVPLLCVAGEGDDDNACTRIDRQRFRVVTLPGNHHFGGDYERLTATILEGAKPH</sequence>
<dbReference type="Proteomes" id="UP000249046">
    <property type="component" value="Unassembled WGS sequence"/>
</dbReference>
<comment type="caution">
    <text evidence="3">The sequence shown here is derived from an EMBL/GenBank/DDBJ whole genome shotgun (WGS) entry which is preliminary data.</text>
</comment>
<evidence type="ECO:0000313" key="4">
    <source>
        <dbReference type="Proteomes" id="UP000249046"/>
    </source>
</evidence>
<proteinExistence type="predicted"/>
<keyword evidence="1" id="KW-0812">Transmembrane</keyword>
<feature type="transmembrane region" description="Helical" evidence="1">
    <location>
        <begin position="7"/>
        <end position="25"/>
    </location>
</feature>
<gene>
    <name evidence="3" type="ORF">DI564_08445</name>
</gene>
<evidence type="ECO:0000313" key="3">
    <source>
        <dbReference type="EMBL" id="PZQ15359.1"/>
    </source>
</evidence>
<organism evidence="3 4">
    <name type="scientific">Rhodanobacter denitrificans</name>
    <dbReference type="NCBI Taxonomy" id="666685"/>
    <lineage>
        <taxon>Bacteria</taxon>
        <taxon>Pseudomonadati</taxon>
        <taxon>Pseudomonadota</taxon>
        <taxon>Gammaproteobacteria</taxon>
        <taxon>Lysobacterales</taxon>
        <taxon>Rhodanobacteraceae</taxon>
        <taxon>Rhodanobacter</taxon>
    </lineage>
</organism>
<dbReference type="Pfam" id="PF06057">
    <property type="entry name" value="VirJ"/>
    <property type="match status" value="1"/>
</dbReference>
<feature type="domain" description="Bacterial virulence" evidence="2">
    <location>
        <begin position="299"/>
        <end position="482"/>
    </location>
</feature>
<dbReference type="InterPro" id="IPR010333">
    <property type="entry name" value="VirJ"/>
</dbReference>
<dbReference type="EMBL" id="QFPO01000006">
    <property type="protein sequence ID" value="PZQ15359.1"/>
    <property type="molecule type" value="Genomic_DNA"/>
</dbReference>
<evidence type="ECO:0000256" key="1">
    <source>
        <dbReference type="SAM" id="Phobius"/>
    </source>
</evidence>